<reference evidence="1 2" key="1">
    <citation type="submission" date="2022-01" db="EMBL/GenBank/DDBJ databases">
        <title>Flavihumibacter sp. nov., isolated from sediment of a river.</title>
        <authorList>
            <person name="Liu H."/>
        </authorList>
    </citation>
    <scope>NUCLEOTIDE SEQUENCE [LARGE SCALE GENOMIC DNA]</scope>
    <source>
        <strain evidence="1 2">RY-1</strain>
    </source>
</reference>
<dbReference type="SUPFAM" id="SSF55486">
    <property type="entry name" value="Metalloproteases ('zincins'), catalytic domain"/>
    <property type="match status" value="1"/>
</dbReference>
<accession>A0ABS9BFP2</accession>
<organism evidence="1 2">
    <name type="scientific">Flavihumibacter fluminis</name>
    <dbReference type="NCBI Taxonomy" id="2909236"/>
    <lineage>
        <taxon>Bacteria</taxon>
        <taxon>Pseudomonadati</taxon>
        <taxon>Bacteroidota</taxon>
        <taxon>Chitinophagia</taxon>
        <taxon>Chitinophagales</taxon>
        <taxon>Chitinophagaceae</taxon>
        <taxon>Flavihumibacter</taxon>
    </lineage>
</organism>
<evidence type="ECO:0000313" key="1">
    <source>
        <dbReference type="EMBL" id="MCF1714090.1"/>
    </source>
</evidence>
<protein>
    <submittedName>
        <fullName evidence="1">Zinc-dependent peptidase</fullName>
    </submittedName>
</protein>
<dbReference type="PANTHER" id="PTHR30164:SF2">
    <property type="entry name" value="PROTEIN MTFA"/>
    <property type="match status" value="1"/>
</dbReference>
<proteinExistence type="predicted"/>
<evidence type="ECO:0000313" key="2">
    <source>
        <dbReference type="Proteomes" id="UP001200145"/>
    </source>
</evidence>
<dbReference type="InterPro" id="IPR042252">
    <property type="entry name" value="MtfA_N"/>
</dbReference>
<dbReference type="InterPro" id="IPR010384">
    <property type="entry name" value="MtfA_fam"/>
</dbReference>
<dbReference type="Pfam" id="PF06167">
    <property type="entry name" value="Peptidase_M90"/>
    <property type="match status" value="1"/>
</dbReference>
<dbReference type="Proteomes" id="UP001200145">
    <property type="component" value="Unassembled WGS sequence"/>
</dbReference>
<dbReference type="Gene3D" id="3.40.390.10">
    <property type="entry name" value="Collagenase (Catalytic Domain)"/>
    <property type="match status" value="1"/>
</dbReference>
<gene>
    <name evidence="1" type="ORF">L0U88_05575</name>
</gene>
<dbReference type="InterPro" id="IPR024079">
    <property type="entry name" value="MetalloPept_cat_dom_sf"/>
</dbReference>
<comment type="caution">
    <text evidence="1">The sequence shown here is derived from an EMBL/GenBank/DDBJ whole genome shotgun (WGS) entry which is preliminary data.</text>
</comment>
<sequence length="266" mass="31722">MEIVFICLLVFSTVFLFDLLNNRWQYFLLYRRRKGFELHEPQFRKLISSNIRYFNKVDEATQQKWLFRAYLFFRSKKFHYVGVDRKEEMPILISATAAQLTLGLENFSLNYFRDIYVLQHDYHYGHYSLPFMGHVDSSGIYLSWHNFLEGIRSAHDSSNVGLHEMAHALAYVNFITKTDEDRHFKKEFHNFSKVARPIFQDMQRGRKTILGEYAATNYHEFWAVSVEVFFENSVRLRHDLPDLYEAMAKLLRQDPYKVLVSRLAAA</sequence>
<name>A0ABS9BFP2_9BACT</name>
<dbReference type="EMBL" id="JAKEVY010000001">
    <property type="protein sequence ID" value="MCF1714090.1"/>
    <property type="molecule type" value="Genomic_DNA"/>
</dbReference>
<dbReference type="RefSeq" id="WP_234864617.1">
    <property type="nucleotide sequence ID" value="NZ_JAKEVY010000001.1"/>
</dbReference>
<dbReference type="CDD" id="cd20170">
    <property type="entry name" value="Peptidase_M90-like"/>
    <property type="match status" value="1"/>
</dbReference>
<keyword evidence="2" id="KW-1185">Reference proteome</keyword>
<dbReference type="PANTHER" id="PTHR30164">
    <property type="entry name" value="MTFA PEPTIDASE"/>
    <property type="match status" value="1"/>
</dbReference>
<dbReference type="Gene3D" id="1.10.472.150">
    <property type="entry name" value="Glucose-regulated metallo-peptidase M90, N-terminal domain"/>
    <property type="match status" value="1"/>
</dbReference>